<dbReference type="InterPro" id="IPR029058">
    <property type="entry name" value="AB_hydrolase_fold"/>
</dbReference>
<accession>A0A0C7MY21</accession>
<dbReference type="InterPro" id="IPR000073">
    <property type="entry name" value="AB_hydrolase_1"/>
</dbReference>
<dbReference type="InterPro" id="IPR051340">
    <property type="entry name" value="Haloalkane_dehalogenase"/>
</dbReference>
<dbReference type="RefSeq" id="XP_022631105.1">
    <property type="nucleotide sequence ID" value="XM_022772177.1"/>
</dbReference>
<dbReference type="InterPro" id="IPR000639">
    <property type="entry name" value="Epox_hydrolase-like"/>
</dbReference>
<dbReference type="HOGENOM" id="CLU_020336_35_0_1"/>
<dbReference type="Proteomes" id="UP000054304">
    <property type="component" value="Unassembled WGS sequence"/>
</dbReference>
<dbReference type="GO" id="GO:0004301">
    <property type="term" value="F:epoxide hydrolase activity"/>
    <property type="evidence" value="ECO:0007669"/>
    <property type="project" value="EnsemblFungi"/>
</dbReference>
<dbReference type="OrthoDB" id="284184at2759"/>
<name>A0A0C7MY21_9SACH</name>
<dbReference type="Pfam" id="PF00561">
    <property type="entry name" value="Abhydrolase_1"/>
    <property type="match status" value="1"/>
</dbReference>
<dbReference type="GO" id="GO:0097176">
    <property type="term" value="P:epoxide metabolic process"/>
    <property type="evidence" value="ECO:0007669"/>
    <property type="project" value="EnsemblFungi"/>
</dbReference>
<dbReference type="PANTHER" id="PTHR42977">
    <property type="entry name" value="HYDROLASE-RELATED"/>
    <property type="match status" value="1"/>
</dbReference>
<reference evidence="3 4" key="1">
    <citation type="submission" date="2014-12" db="EMBL/GenBank/DDBJ databases">
        <authorList>
            <person name="Neuveglise Cecile"/>
        </authorList>
    </citation>
    <scope>NUCLEOTIDE SEQUENCE [LARGE SCALE GENOMIC DNA]</scope>
    <source>
        <strain evidence="3 4">CBS 12615</strain>
    </source>
</reference>
<protein>
    <submittedName>
        <fullName evidence="3">LALA0S14e01948g1_1</fullName>
    </submittedName>
</protein>
<evidence type="ECO:0000313" key="3">
    <source>
        <dbReference type="EMBL" id="CEP64907.1"/>
    </source>
</evidence>
<evidence type="ECO:0000256" key="1">
    <source>
        <dbReference type="ARBA" id="ARBA00022801"/>
    </source>
</evidence>
<evidence type="ECO:0000259" key="2">
    <source>
        <dbReference type="Pfam" id="PF00561"/>
    </source>
</evidence>
<dbReference type="STRING" id="1245769.A0A0C7MY21"/>
<dbReference type="SUPFAM" id="SSF53474">
    <property type="entry name" value="alpha/beta-Hydrolases"/>
    <property type="match status" value="1"/>
</dbReference>
<dbReference type="EMBL" id="LN736373">
    <property type="protein sequence ID" value="CEP64907.1"/>
    <property type="molecule type" value="Genomic_DNA"/>
</dbReference>
<sequence length="298" mass="34067">MQNPISPVYRKIQVNERAKVWYREAGSRNKPTILLLHGYPTSSNMFRNLIPLIATHFHVVSPDLPGFGFTTVDEDYTYTFDNLATTIFHFVKSIGLSKYIVYLFDYGSPVGLRLALKDPSAVLGLIIQNGNAYEEGLDDRFWGPLKDYWRSDQQNPLFLDQLKSFVKDSKNITCQYYDGVSNPEIVDPSGYTLDIALMARPNQSDIQVKLFYDYKNNVTMYTEFQEFFRSCDIPVLIVWGKNDVIFTVAGAEAYKRDLKNVTLRFYDTGHFALETHVTEIAHEIIQAFGSSTLPDAES</sequence>
<keyword evidence="1" id="KW-0378">Hydrolase</keyword>
<dbReference type="PRINTS" id="PR00412">
    <property type="entry name" value="EPOXHYDRLASE"/>
</dbReference>
<organism evidence="3 4">
    <name type="scientific">Lachancea lanzarotensis</name>
    <dbReference type="NCBI Taxonomy" id="1245769"/>
    <lineage>
        <taxon>Eukaryota</taxon>
        <taxon>Fungi</taxon>
        <taxon>Dikarya</taxon>
        <taxon>Ascomycota</taxon>
        <taxon>Saccharomycotina</taxon>
        <taxon>Saccharomycetes</taxon>
        <taxon>Saccharomycetales</taxon>
        <taxon>Saccharomycetaceae</taxon>
        <taxon>Lachancea</taxon>
    </lineage>
</organism>
<gene>
    <name evidence="3" type="ORF">LALA0_S14e01948g</name>
</gene>
<dbReference type="AlphaFoldDB" id="A0A0C7MY21"/>
<evidence type="ECO:0000313" key="4">
    <source>
        <dbReference type="Proteomes" id="UP000054304"/>
    </source>
</evidence>
<dbReference type="Gene3D" id="3.40.50.1820">
    <property type="entry name" value="alpha/beta hydrolase"/>
    <property type="match status" value="1"/>
</dbReference>
<feature type="domain" description="AB hydrolase-1" evidence="2">
    <location>
        <begin position="31"/>
        <end position="276"/>
    </location>
</feature>
<keyword evidence="4" id="KW-1185">Reference proteome</keyword>
<dbReference type="GeneID" id="34688476"/>
<proteinExistence type="predicted"/>
<dbReference type="PANTHER" id="PTHR42977:SF3">
    <property type="entry name" value="AB HYDROLASE-1 DOMAIN-CONTAINING PROTEIN"/>
    <property type="match status" value="1"/>
</dbReference>